<dbReference type="Gene3D" id="3.80.10.10">
    <property type="entry name" value="Ribonuclease Inhibitor"/>
    <property type="match status" value="3"/>
</dbReference>
<dbReference type="FunFam" id="3.80.10.10:FF:000649">
    <property type="entry name" value="Leucine Rich Repeat family protein"/>
    <property type="match status" value="1"/>
</dbReference>
<evidence type="ECO:0000256" key="10">
    <source>
        <dbReference type="ARBA" id="ARBA00023180"/>
    </source>
</evidence>
<dbReference type="InterPro" id="IPR032675">
    <property type="entry name" value="LRR_dom_sf"/>
</dbReference>
<reference evidence="15" key="1">
    <citation type="submission" date="2024-06" db="EMBL/GenBank/DDBJ databases">
        <authorList>
            <person name="Ryan C."/>
        </authorList>
    </citation>
    <scope>NUCLEOTIDE SEQUENCE [LARGE SCALE GENOMIC DNA]</scope>
</reference>
<keyword evidence="15" id="KW-1185">Reference proteome</keyword>
<dbReference type="SUPFAM" id="SSF52047">
    <property type="entry name" value="RNI-like"/>
    <property type="match status" value="1"/>
</dbReference>
<gene>
    <name evidence="14" type="ORF">URODEC1_LOCUS62207</name>
</gene>
<keyword evidence="6" id="KW-0732">Signal</keyword>
<proteinExistence type="inferred from homology"/>
<evidence type="ECO:0000256" key="9">
    <source>
        <dbReference type="ARBA" id="ARBA00023136"/>
    </source>
</evidence>
<dbReference type="EMBL" id="OZ075134">
    <property type="protein sequence ID" value="CAL4995113.1"/>
    <property type="molecule type" value="Genomic_DNA"/>
</dbReference>
<evidence type="ECO:0000256" key="8">
    <source>
        <dbReference type="ARBA" id="ARBA00022989"/>
    </source>
</evidence>
<accession>A0ABC9B6Q2</accession>
<evidence type="ECO:0000259" key="13">
    <source>
        <dbReference type="Pfam" id="PF23598"/>
    </source>
</evidence>
<keyword evidence="9 12" id="KW-0472">Membrane</keyword>
<feature type="transmembrane region" description="Helical" evidence="12">
    <location>
        <begin position="706"/>
        <end position="729"/>
    </location>
</feature>
<dbReference type="PANTHER" id="PTHR48063:SF70">
    <property type="entry name" value="LEUCINE-RICH REPEAT-CONTAINING N-TERMINAL PLANT-TYPE DOMAIN-CONTAINING PROTEIN"/>
    <property type="match status" value="1"/>
</dbReference>
<keyword evidence="5 12" id="KW-0812">Transmembrane</keyword>
<comment type="similarity">
    <text evidence="2">Belongs to the RLP family.</text>
</comment>
<name>A0ABC9B6Q2_9POAL</name>
<dbReference type="InterPro" id="IPR001611">
    <property type="entry name" value="Leu-rich_rpt"/>
</dbReference>
<evidence type="ECO:0000256" key="11">
    <source>
        <dbReference type="SAM" id="MobiDB-lite"/>
    </source>
</evidence>
<dbReference type="Pfam" id="PF00560">
    <property type="entry name" value="LRR_1"/>
    <property type="match status" value="5"/>
</dbReference>
<evidence type="ECO:0000256" key="12">
    <source>
        <dbReference type="SAM" id="Phobius"/>
    </source>
</evidence>
<comment type="subcellular location">
    <subcellularLocation>
        <location evidence="1">Cell membrane</location>
        <topology evidence="1">Single-pass type I membrane protein</topology>
    </subcellularLocation>
</comment>
<dbReference type="PROSITE" id="PS51450">
    <property type="entry name" value="LRR"/>
    <property type="match status" value="1"/>
</dbReference>
<evidence type="ECO:0000256" key="5">
    <source>
        <dbReference type="ARBA" id="ARBA00022692"/>
    </source>
</evidence>
<evidence type="ECO:0000313" key="14">
    <source>
        <dbReference type="EMBL" id="CAL4995113.1"/>
    </source>
</evidence>
<dbReference type="SUPFAM" id="SSF52075">
    <property type="entry name" value="Outer arm dynein light chain 1"/>
    <property type="match status" value="1"/>
</dbReference>
<keyword evidence="10" id="KW-0325">Glycoprotein</keyword>
<feature type="domain" description="Disease resistance R13L4/SHOC-2-like LRR" evidence="13">
    <location>
        <begin position="74"/>
        <end position="192"/>
    </location>
</feature>
<reference evidence="14 15" key="2">
    <citation type="submission" date="2024-10" db="EMBL/GenBank/DDBJ databases">
        <authorList>
            <person name="Ryan C."/>
        </authorList>
    </citation>
    <scope>NUCLEOTIDE SEQUENCE [LARGE SCALE GENOMIC DNA]</scope>
</reference>
<dbReference type="Pfam" id="PF23598">
    <property type="entry name" value="LRR_14"/>
    <property type="match status" value="1"/>
</dbReference>
<keyword evidence="8 12" id="KW-1133">Transmembrane helix</keyword>
<dbReference type="PRINTS" id="PR00019">
    <property type="entry name" value="LEURICHRPT"/>
</dbReference>
<dbReference type="Pfam" id="PF13855">
    <property type="entry name" value="LRR_8"/>
    <property type="match status" value="2"/>
</dbReference>
<keyword evidence="7" id="KW-0677">Repeat</keyword>
<evidence type="ECO:0000256" key="3">
    <source>
        <dbReference type="ARBA" id="ARBA00022475"/>
    </source>
</evidence>
<dbReference type="Proteomes" id="UP001497457">
    <property type="component" value="Chromosome 24b"/>
</dbReference>
<feature type="region of interest" description="Disordered" evidence="11">
    <location>
        <begin position="1"/>
        <end position="27"/>
    </location>
</feature>
<keyword evidence="4" id="KW-0433">Leucine-rich repeat</keyword>
<protein>
    <recommendedName>
        <fullName evidence="13">Disease resistance R13L4/SHOC-2-like LRR domain-containing protein</fullName>
    </recommendedName>
</protein>
<dbReference type="PANTHER" id="PTHR48063">
    <property type="entry name" value="LRR RECEPTOR-LIKE KINASE"/>
    <property type="match status" value="1"/>
</dbReference>
<evidence type="ECO:0000256" key="7">
    <source>
        <dbReference type="ARBA" id="ARBA00022737"/>
    </source>
</evidence>
<dbReference type="InterPro" id="IPR055414">
    <property type="entry name" value="LRR_R13L4/SHOC2-like"/>
</dbReference>
<evidence type="ECO:0000256" key="4">
    <source>
        <dbReference type="ARBA" id="ARBA00022614"/>
    </source>
</evidence>
<dbReference type="SMART" id="SM00369">
    <property type="entry name" value="LRR_TYP"/>
    <property type="match status" value="5"/>
</dbReference>
<organism evidence="14 15">
    <name type="scientific">Urochloa decumbens</name>
    <dbReference type="NCBI Taxonomy" id="240449"/>
    <lineage>
        <taxon>Eukaryota</taxon>
        <taxon>Viridiplantae</taxon>
        <taxon>Streptophyta</taxon>
        <taxon>Embryophyta</taxon>
        <taxon>Tracheophyta</taxon>
        <taxon>Spermatophyta</taxon>
        <taxon>Magnoliopsida</taxon>
        <taxon>Liliopsida</taxon>
        <taxon>Poales</taxon>
        <taxon>Poaceae</taxon>
        <taxon>PACMAD clade</taxon>
        <taxon>Panicoideae</taxon>
        <taxon>Panicodae</taxon>
        <taxon>Paniceae</taxon>
        <taxon>Melinidinae</taxon>
        <taxon>Urochloa</taxon>
    </lineage>
</organism>
<evidence type="ECO:0000313" key="15">
    <source>
        <dbReference type="Proteomes" id="UP001497457"/>
    </source>
</evidence>
<feature type="transmembrane region" description="Helical" evidence="12">
    <location>
        <begin position="677"/>
        <end position="699"/>
    </location>
</feature>
<evidence type="ECO:0000256" key="2">
    <source>
        <dbReference type="ARBA" id="ARBA00009592"/>
    </source>
</evidence>
<dbReference type="GO" id="GO:0005886">
    <property type="term" value="C:plasma membrane"/>
    <property type="evidence" value="ECO:0007669"/>
    <property type="project" value="UniProtKB-SubCell"/>
</dbReference>
<keyword evidence="3" id="KW-1003">Cell membrane</keyword>
<sequence>MGDASQVRGMHCSHSKPAYQTPANSHHGKERIAVSGRVFTAATQPTMLSSSISMVKIFTAARSSHSSYTLGGEMSSSLVRLQHLRYLDLSYNNFSSASIPKFIGSFKSLEYLNLSYAVFGGRMPPQLGNLSKLVYLDINSNCWGSPYTDSLTWVSRLSSLKYLDMSWTNLSLAADWIHAVSSLPSLEVLHLAGCDLRNTIANLGHYNLTALKVLGINDNSFHTAIAPNWFWHMTKLTYLDLSSCDFQGQIPYDMGNMTSLEQVYIRNNNITSDLMERLGGNLPNWLLPLKNLSYLNLFGNDITGPLPIWIGSLNNLTVLNLGSNNLVGEIYEGHLEEGLTNLQMAKEYQTINALDISNATIDDNTPDWLWSVVSKADYLDMSNNLLTGTLPTNLETLAASCIDLSSNRFTGPIPRFPRYMRYLDLSRNNLSGTLPDFVAQSLESVALYNNSISGSIPYSLSLVEPLHILDLSGNMLSGEISRPKELVYLDLAYNQFSGNLPAWLQDKLPSLAFLRLRSNKFSGNIPVQLAKIQSLRYIDLACNSISGHISESLMNLNAMTHSYGPFGGFYEYGTAYGDAYALESLDLSHNELSGEIPSSISALTSLTTLNLSYNNLSGRIPTGNQLQTLALDDPASMYIGNTDLCGPSLPKACPGNGTSNSPADEHELQDNGMVDSIYLSMIVGFIFGHWVVLCIMMLHKRLRYSYFFFIDGMYHKVCMHMIVITWNLLMMRR</sequence>
<dbReference type="AlphaFoldDB" id="A0ABC9B6Q2"/>
<dbReference type="InterPro" id="IPR003591">
    <property type="entry name" value="Leu-rich_rpt_typical-subtyp"/>
</dbReference>
<evidence type="ECO:0000256" key="1">
    <source>
        <dbReference type="ARBA" id="ARBA00004251"/>
    </source>
</evidence>
<evidence type="ECO:0000256" key="6">
    <source>
        <dbReference type="ARBA" id="ARBA00022729"/>
    </source>
</evidence>
<dbReference type="InterPro" id="IPR046956">
    <property type="entry name" value="RLP23-like"/>
</dbReference>